<keyword evidence="3 7" id="KW-0812">Transmembrane</keyword>
<proteinExistence type="inferred from homology"/>
<dbReference type="EMBL" id="PEIB01000043">
    <property type="protein sequence ID" value="RXJ70835.1"/>
    <property type="molecule type" value="Genomic_DNA"/>
</dbReference>
<evidence type="ECO:0000313" key="11">
    <source>
        <dbReference type="Proteomes" id="UP000290287"/>
    </source>
</evidence>
<feature type="transmembrane region" description="Helical" evidence="7">
    <location>
        <begin position="97"/>
        <end position="120"/>
    </location>
</feature>
<comment type="caution">
    <text evidence="10">The sequence shown here is derived from an EMBL/GenBank/DDBJ whole genome shotgun (WGS) entry which is preliminary data.</text>
</comment>
<gene>
    <name evidence="10" type="ORF">CS022_22155</name>
</gene>
<keyword evidence="11" id="KW-1185">Reference proteome</keyword>
<sequence length="467" mass="51186">MGLAVSLLLVSLLLDGLSRIMIALVGPRMPYWWRWELDLATFGLGLLLTLVVVFVAVLYPAMRTANFNINDILRDGTRGAVSKANTLASKRMLGVQLGLVSFLIMFGAIVVYVMVSFLSLNNVDEDKDVYRITLHEETKSIDKVSLFTLLGKLESQSAQNVIAAATLKSDEISTTAHDVQAPLEKPIRTRFVSGLKPDSLIAGQHFSRLNNESSEPVAIISASLAQDIFGSTDVVGNIIDIGPETQYDEGLIRRQVKVIGVAEDAHRGLQSDSDHEVYLPLLQAGDINWLRLYFRSDNLTAAMTLIQQGLKSLDEPVRIIDVFDLYKNSKVLFTVFVLSIGGIVAIGGFSLLMALIGIYGMANSQVNQARYEIGVRRALGSTDKQVIVMMINKNMRYVGWGMGVATAIFAALSFVGYRLFDDQIPVGMFVQSGFLTFLGLVAVVGLALYIPAKDVVKQEPAQTLRMD</sequence>
<dbReference type="PANTHER" id="PTHR30572">
    <property type="entry name" value="MEMBRANE COMPONENT OF TRANSPORTER-RELATED"/>
    <property type="match status" value="1"/>
</dbReference>
<organism evidence="10 11">
    <name type="scientific">Veronia nyctiphanis</name>
    <dbReference type="NCBI Taxonomy" id="1278244"/>
    <lineage>
        <taxon>Bacteria</taxon>
        <taxon>Pseudomonadati</taxon>
        <taxon>Pseudomonadota</taxon>
        <taxon>Gammaproteobacteria</taxon>
        <taxon>Vibrionales</taxon>
        <taxon>Vibrionaceae</taxon>
        <taxon>Veronia</taxon>
    </lineage>
</organism>
<dbReference type="AlphaFoldDB" id="A0A4Q0YKA1"/>
<evidence type="ECO:0000256" key="4">
    <source>
        <dbReference type="ARBA" id="ARBA00022989"/>
    </source>
</evidence>
<evidence type="ECO:0000256" key="6">
    <source>
        <dbReference type="ARBA" id="ARBA00038076"/>
    </source>
</evidence>
<feature type="domain" description="MacB-like periplasmic core" evidence="9">
    <location>
        <begin position="92"/>
        <end position="285"/>
    </location>
</feature>
<dbReference type="InterPro" id="IPR050250">
    <property type="entry name" value="Macrolide_Exporter_MacB"/>
</dbReference>
<protein>
    <submittedName>
        <fullName evidence="10">Uncharacterized protein</fullName>
    </submittedName>
</protein>
<dbReference type="Pfam" id="PF12704">
    <property type="entry name" value="MacB_PCD"/>
    <property type="match status" value="1"/>
</dbReference>
<evidence type="ECO:0000256" key="7">
    <source>
        <dbReference type="SAM" id="Phobius"/>
    </source>
</evidence>
<comment type="subcellular location">
    <subcellularLocation>
        <location evidence="1">Cell membrane</location>
        <topology evidence="1">Multi-pass membrane protein</topology>
    </subcellularLocation>
</comment>
<feature type="domain" description="ABC3 transporter permease C-terminal" evidence="8">
    <location>
        <begin position="345"/>
        <end position="460"/>
    </location>
</feature>
<feature type="transmembrane region" description="Helical" evidence="7">
    <location>
        <begin position="39"/>
        <end position="59"/>
    </location>
</feature>
<keyword evidence="4 7" id="KW-1133">Transmembrane helix</keyword>
<feature type="transmembrane region" description="Helical" evidence="7">
    <location>
        <begin position="397"/>
        <end position="417"/>
    </location>
</feature>
<evidence type="ECO:0000256" key="3">
    <source>
        <dbReference type="ARBA" id="ARBA00022692"/>
    </source>
</evidence>
<dbReference type="InterPro" id="IPR025857">
    <property type="entry name" value="MacB_PCD"/>
</dbReference>
<feature type="transmembrane region" description="Helical" evidence="7">
    <location>
        <begin position="331"/>
        <end position="360"/>
    </location>
</feature>
<name>A0A4Q0YKA1_9GAMM</name>
<keyword evidence="5 7" id="KW-0472">Membrane</keyword>
<evidence type="ECO:0000313" key="10">
    <source>
        <dbReference type="EMBL" id="RXJ70835.1"/>
    </source>
</evidence>
<dbReference type="Pfam" id="PF02687">
    <property type="entry name" value="FtsX"/>
    <property type="match status" value="1"/>
</dbReference>
<accession>A0A4Q0YKA1</accession>
<dbReference type="GO" id="GO:0022857">
    <property type="term" value="F:transmembrane transporter activity"/>
    <property type="evidence" value="ECO:0007669"/>
    <property type="project" value="TreeGrafter"/>
</dbReference>
<dbReference type="PANTHER" id="PTHR30572:SF4">
    <property type="entry name" value="ABC TRANSPORTER PERMEASE YTRF"/>
    <property type="match status" value="1"/>
</dbReference>
<evidence type="ECO:0000256" key="5">
    <source>
        <dbReference type="ARBA" id="ARBA00023136"/>
    </source>
</evidence>
<evidence type="ECO:0000259" key="9">
    <source>
        <dbReference type="Pfam" id="PF12704"/>
    </source>
</evidence>
<dbReference type="Proteomes" id="UP000290287">
    <property type="component" value="Unassembled WGS sequence"/>
</dbReference>
<reference evidence="10 11" key="1">
    <citation type="submission" date="2017-10" db="EMBL/GenBank/DDBJ databases">
        <title>Nyctiphanis sp. nov., isolated from the stomach of the euphausiid Nyctiphanes simplex (Hansen, 1911) in the Gulf of California.</title>
        <authorList>
            <person name="Gomez-Gil B."/>
            <person name="Aguilar-Mendez M."/>
            <person name="Lopez-Cortes A."/>
            <person name="Gomez-Gutierrez J."/>
            <person name="Roque A."/>
            <person name="Lang E."/>
            <person name="Gonzalez-Castillo A."/>
        </authorList>
    </citation>
    <scope>NUCLEOTIDE SEQUENCE [LARGE SCALE GENOMIC DNA]</scope>
    <source>
        <strain evidence="10 11">CAIM 600</strain>
    </source>
</reference>
<dbReference type="GO" id="GO:0005886">
    <property type="term" value="C:plasma membrane"/>
    <property type="evidence" value="ECO:0007669"/>
    <property type="project" value="UniProtKB-SubCell"/>
</dbReference>
<feature type="transmembrane region" description="Helical" evidence="7">
    <location>
        <begin position="429"/>
        <end position="450"/>
    </location>
</feature>
<evidence type="ECO:0000259" key="8">
    <source>
        <dbReference type="Pfam" id="PF02687"/>
    </source>
</evidence>
<evidence type="ECO:0000256" key="1">
    <source>
        <dbReference type="ARBA" id="ARBA00004651"/>
    </source>
</evidence>
<evidence type="ECO:0000256" key="2">
    <source>
        <dbReference type="ARBA" id="ARBA00022475"/>
    </source>
</evidence>
<comment type="similarity">
    <text evidence="6">Belongs to the ABC-4 integral membrane protein family.</text>
</comment>
<dbReference type="InterPro" id="IPR003838">
    <property type="entry name" value="ABC3_permease_C"/>
</dbReference>
<keyword evidence="2" id="KW-1003">Cell membrane</keyword>